<dbReference type="Proteomes" id="UP000322521">
    <property type="component" value="Unassembled WGS sequence"/>
</dbReference>
<comment type="caution">
    <text evidence="1">The sequence shown here is derived from an EMBL/GenBank/DDBJ whole genome shotgun (WGS) entry which is preliminary data.</text>
</comment>
<evidence type="ECO:0000313" key="2">
    <source>
        <dbReference type="Proteomes" id="UP000322521"/>
    </source>
</evidence>
<dbReference type="RefSeq" id="WP_086713512.1">
    <property type="nucleotide sequence ID" value="NZ_AP025492.1"/>
</dbReference>
<dbReference type="AlphaFoldDB" id="A0A5M9NNT2"/>
<dbReference type="OrthoDB" id="6398356at2"/>
<proteinExistence type="predicted"/>
<dbReference type="EMBL" id="VXJS01000009">
    <property type="protein sequence ID" value="KAA8672320.1"/>
    <property type="molecule type" value="Genomic_DNA"/>
</dbReference>
<reference evidence="1 2" key="1">
    <citation type="submission" date="2019-09" db="EMBL/GenBank/DDBJ databases">
        <title>Draft genome sequence of various Type strains from the CCUG.</title>
        <authorList>
            <person name="Pineiro-Iglesias B."/>
            <person name="Tunovic T."/>
            <person name="Unosson C."/>
            <person name="Inganas E."/>
            <person name="Ohlen M."/>
            <person name="Cardew S."/>
            <person name="Jensie-Markopoulos S."/>
            <person name="Salva-Serra F."/>
            <person name="Jaen-Luchoro D."/>
            <person name="Karlsson R."/>
            <person name="Svensson-Stadler L."/>
            <person name="Chun J."/>
            <person name="Moore E."/>
        </authorList>
    </citation>
    <scope>NUCLEOTIDE SEQUENCE [LARGE SCALE GENOMIC DNA]</scope>
    <source>
        <strain evidence="1 2">CCUG 56969T</strain>
    </source>
</reference>
<protein>
    <submittedName>
        <fullName evidence="1">Uncharacterized protein</fullName>
    </submittedName>
</protein>
<evidence type="ECO:0000313" key="1">
    <source>
        <dbReference type="EMBL" id="KAA8672320.1"/>
    </source>
</evidence>
<sequence>MFDVFDDLFPITDWSVEGRKQYLEQHRPCIELVLYEALEVFDERKVSLTFGSQANAVARIIDMFLSDGFENEKLPNGIPRDIKLFSQIDYWCKLKSGKTFSGLQQLIDEEVDIAESQAEVGTFEIDLHKISYCLAIYSGMVAANMVYFWFQANKKLLDELGQVEPPIESEFEGCIDKSTTRYKVDSSFRYLCVYLDIESKIPGFHLYKSKYLTKGENKPQYTAKKNERESHHTTSEVRSIVTKIIDYFCRVHSDEPSSLCIALFKSVGNTTLLDQYKIKSKDYPNFDELRDKLIALKSPLKKEAAYAVR</sequence>
<accession>A0A5M9NNT2</accession>
<gene>
    <name evidence="1" type="ORF">F4W18_15280</name>
</gene>
<keyword evidence="2" id="KW-1185">Reference proteome</keyword>
<organism evidence="1 2">
    <name type="scientific">Vibrio gigantis</name>
    <dbReference type="NCBI Taxonomy" id="296199"/>
    <lineage>
        <taxon>Bacteria</taxon>
        <taxon>Pseudomonadati</taxon>
        <taxon>Pseudomonadota</taxon>
        <taxon>Gammaproteobacteria</taxon>
        <taxon>Vibrionales</taxon>
        <taxon>Vibrionaceae</taxon>
        <taxon>Vibrio</taxon>
    </lineage>
</organism>
<name>A0A5M9NNT2_9VIBR</name>